<evidence type="ECO:0000256" key="12">
    <source>
        <dbReference type="SAM" id="Phobius"/>
    </source>
</evidence>
<dbReference type="GO" id="GO:0004930">
    <property type="term" value="F:G protein-coupled receptor activity"/>
    <property type="evidence" value="ECO:0007669"/>
    <property type="project" value="UniProtKB-KW"/>
</dbReference>
<evidence type="ECO:0000256" key="3">
    <source>
        <dbReference type="ARBA" id="ARBA00022692"/>
    </source>
</evidence>
<dbReference type="PANTHER" id="PTHR11334">
    <property type="entry name" value="MAS-RELATED G-PROTEIN COUPLED RECEPTOR"/>
    <property type="match status" value="1"/>
</dbReference>
<evidence type="ECO:0000256" key="1">
    <source>
        <dbReference type="ARBA" id="ARBA00004651"/>
    </source>
</evidence>
<feature type="region of interest" description="Disordered" evidence="11">
    <location>
        <begin position="308"/>
        <end position="331"/>
    </location>
</feature>
<feature type="domain" description="G-protein coupled receptors family 1 profile" evidence="13">
    <location>
        <begin position="57"/>
        <end position="281"/>
    </location>
</feature>
<dbReference type="SUPFAM" id="SSF81321">
    <property type="entry name" value="Family A G protein-coupled receptor-like"/>
    <property type="match status" value="1"/>
</dbReference>
<comment type="subcellular location">
    <subcellularLocation>
        <location evidence="1">Cell membrane</location>
        <topology evidence="1">Multi-pass membrane protein</topology>
    </subcellularLocation>
</comment>
<dbReference type="eggNOG" id="ENOG502SQ10">
    <property type="taxonomic scope" value="Eukaryota"/>
</dbReference>
<evidence type="ECO:0000313" key="14">
    <source>
        <dbReference type="Ensembl" id="ENSPSIP00000008991.1"/>
    </source>
</evidence>
<feature type="transmembrane region" description="Helical" evidence="12">
    <location>
        <begin position="191"/>
        <end position="218"/>
    </location>
</feature>
<dbReference type="PROSITE" id="PS50262">
    <property type="entry name" value="G_PROTEIN_RECEP_F1_2"/>
    <property type="match status" value="1"/>
</dbReference>
<reference evidence="15" key="1">
    <citation type="submission" date="2011-10" db="EMBL/GenBank/DDBJ databases">
        <authorList>
            <consortium name="Soft-shell Turtle Genome Consortium"/>
        </authorList>
    </citation>
    <scope>NUCLEOTIDE SEQUENCE [LARGE SCALE GENOMIC DNA]</scope>
    <source>
        <strain evidence="15">Daiwa-1</strain>
    </source>
</reference>
<dbReference type="GeneTree" id="ENSGT01030000234639"/>
<keyword evidence="3 10" id="KW-0812">Transmembrane</keyword>
<dbReference type="Pfam" id="PF00001">
    <property type="entry name" value="7tm_1"/>
    <property type="match status" value="1"/>
</dbReference>
<evidence type="ECO:0000259" key="13">
    <source>
        <dbReference type="PROSITE" id="PS50262"/>
    </source>
</evidence>
<keyword evidence="4 12" id="KW-1133">Transmembrane helix</keyword>
<sequence length="331" mass="37268">RSSGPMMAELSTQTRPTTASSLDYKALYNGTGCQEILAPNVTILSITLIICLLGLVGNGIILWFLGFRMKRNPFTVYVLNLAVADTGFLLFSVVYVVVYMVQYPFCDNPEVFYILFLLTMLSLWMNSTSVYLLTAISTERCVSVLCPIWYRCCRPRHLSAIVSALLWALPFLLCCSVCIFCLLINENCNTSVLYIFILNVLIFSPIMVLSSLTLFIKVRQSSQRRPPSKLYVVILLTVLFFLLFTLPQSVAYILFYLGISEPTNMLYVLACASSSINPFIYFLVGSYGKRRFCGSLKLTLRRVFEEQTNSGEDRDPPSTDPRETAVLQGCT</sequence>
<feature type="transmembrane region" description="Helical" evidence="12">
    <location>
        <begin position="230"/>
        <end position="259"/>
    </location>
</feature>
<dbReference type="GO" id="GO:0005886">
    <property type="term" value="C:plasma membrane"/>
    <property type="evidence" value="ECO:0007669"/>
    <property type="project" value="UniProtKB-SubCell"/>
</dbReference>
<keyword evidence="5 10" id="KW-0297">G-protein coupled receptor</keyword>
<dbReference type="InterPro" id="IPR026234">
    <property type="entry name" value="MRGPCRFAMILY"/>
</dbReference>
<dbReference type="InterPro" id="IPR000276">
    <property type="entry name" value="GPCR_Rhodpsn"/>
</dbReference>
<keyword evidence="6 12" id="KW-0472">Membrane</keyword>
<name>K7FLT1_PELSI</name>
<dbReference type="PROSITE" id="PS00237">
    <property type="entry name" value="G_PROTEIN_RECEP_F1_1"/>
    <property type="match status" value="1"/>
</dbReference>
<dbReference type="PRINTS" id="PR02108">
    <property type="entry name" value="MRGPCRFAMILY"/>
</dbReference>
<evidence type="ECO:0000256" key="6">
    <source>
        <dbReference type="ARBA" id="ARBA00023136"/>
    </source>
</evidence>
<evidence type="ECO:0000256" key="4">
    <source>
        <dbReference type="ARBA" id="ARBA00022989"/>
    </source>
</evidence>
<evidence type="ECO:0000256" key="8">
    <source>
        <dbReference type="ARBA" id="ARBA00023224"/>
    </source>
</evidence>
<keyword evidence="8 10" id="KW-0807">Transducer</keyword>
<evidence type="ECO:0000256" key="5">
    <source>
        <dbReference type="ARBA" id="ARBA00023040"/>
    </source>
</evidence>
<feature type="transmembrane region" description="Helical" evidence="12">
    <location>
        <begin position="43"/>
        <end position="65"/>
    </location>
</feature>
<feature type="compositionally biased region" description="Basic and acidic residues" evidence="11">
    <location>
        <begin position="311"/>
        <end position="323"/>
    </location>
</feature>
<dbReference type="HOGENOM" id="CLU_009579_4_0_1"/>
<dbReference type="Gene3D" id="1.20.1070.10">
    <property type="entry name" value="Rhodopsin 7-helix transmembrane proteins"/>
    <property type="match status" value="1"/>
</dbReference>
<dbReference type="PANTHER" id="PTHR11334:SF29">
    <property type="entry name" value="MAS-RELATED G-PROTEIN COUPLED RECEPTOR MEMBER X2"/>
    <property type="match status" value="1"/>
</dbReference>
<dbReference type="InterPro" id="IPR017452">
    <property type="entry name" value="GPCR_Rhodpsn_7TM"/>
</dbReference>
<keyword evidence="7 10" id="KW-0675">Receptor</keyword>
<evidence type="ECO:0000256" key="10">
    <source>
        <dbReference type="RuleBase" id="RU000688"/>
    </source>
</evidence>
<dbReference type="OMA" id="GRREANC"/>
<keyword evidence="15" id="KW-1185">Reference proteome</keyword>
<dbReference type="AlphaFoldDB" id="K7FLT1"/>
<reference evidence="14" key="4">
    <citation type="submission" date="2025-09" db="UniProtKB">
        <authorList>
            <consortium name="Ensembl"/>
        </authorList>
    </citation>
    <scope>IDENTIFICATION</scope>
</reference>
<feature type="transmembrane region" description="Helical" evidence="12">
    <location>
        <begin position="265"/>
        <end position="284"/>
    </location>
</feature>
<evidence type="ECO:0000256" key="11">
    <source>
        <dbReference type="SAM" id="MobiDB-lite"/>
    </source>
</evidence>
<evidence type="ECO:0000256" key="9">
    <source>
        <dbReference type="ARBA" id="ARBA00061394"/>
    </source>
</evidence>
<proteinExistence type="inferred from homology"/>
<keyword evidence="2" id="KW-1003">Cell membrane</keyword>
<evidence type="ECO:0000256" key="7">
    <source>
        <dbReference type="ARBA" id="ARBA00023170"/>
    </source>
</evidence>
<feature type="transmembrane region" description="Helical" evidence="12">
    <location>
        <begin position="111"/>
        <end position="133"/>
    </location>
</feature>
<accession>K7FLT1</accession>
<feature type="transmembrane region" description="Helical" evidence="12">
    <location>
        <begin position="77"/>
        <end position="99"/>
    </location>
</feature>
<evidence type="ECO:0000313" key="15">
    <source>
        <dbReference type="Proteomes" id="UP000007267"/>
    </source>
</evidence>
<reference evidence="15" key="2">
    <citation type="journal article" date="2013" name="Nat. Genet.">
        <title>The draft genomes of soft-shell turtle and green sea turtle yield insights into the development and evolution of the turtle-specific body plan.</title>
        <authorList>
            <person name="Wang Z."/>
            <person name="Pascual-Anaya J."/>
            <person name="Zadissa A."/>
            <person name="Li W."/>
            <person name="Niimura Y."/>
            <person name="Huang Z."/>
            <person name="Li C."/>
            <person name="White S."/>
            <person name="Xiong Z."/>
            <person name="Fang D."/>
            <person name="Wang B."/>
            <person name="Ming Y."/>
            <person name="Chen Y."/>
            <person name="Zheng Y."/>
            <person name="Kuraku S."/>
            <person name="Pignatelli M."/>
            <person name="Herrero J."/>
            <person name="Beal K."/>
            <person name="Nozawa M."/>
            <person name="Li Q."/>
            <person name="Wang J."/>
            <person name="Zhang H."/>
            <person name="Yu L."/>
            <person name="Shigenobu S."/>
            <person name="Wang J."/>
            <person name="Liu J."/>
            <person name="Flicek P."/>
            <person name="Searle S."/>
            <person name="Wang J."/>
            <person name="Kuratani S."/>
            <person name="Yin Y."/>
            <person name="Aken B."/>
            <person name="Zhang G."/>
            <person name="Irie N."/>
        </authorList>
    </citation>
    <scope>NUCLEOTIDE SEQUENCE [LARGE SCALE GENOMIC DNA]</scope>
    <source>
        <strain evidence="15">Daiwa-1</strain>
    </source>
</reference>
<dbReference type="PRINTS" id="PR00237">
    <property type="entry name" value="GPCRRHODOPSN"/>
</dbReference>
<dbReference type="FunFam" id="1.20.1070.10:FF:000193">
    <property type="entry name" value="Mas-related G-protein coupled receptor member E"/>
    <property type="match status" value="1"/>
</dbReference>
<dbReference type="Proteomes" id="UP000007267">
    <property type="component" value="Unassembled WGS sequence"/>
</dbReference>
<dbReference type="Ensembl" id="ENSPSIT00000009037.1">
    <property type="protein sequence ID" value="ENSPSIP00000008991.1"/>
    <property type="gene ID" value="ENSPSIG00000008200.1"/>
</dbReference>
<feature type="transmembrane region" description="Helical" evidence="12">
    <location>
        <begin position="164"/>
        <end position="185"/>
    </location>
</feature>
<dbReference type="EMBL" id="AGCU01053339">
    <property type="status" value="NOT_ANNOTATED_CDS"/>
    <property type="molecule type" value="Genomic_DNA"/>
</dbReference>
<protein>
    <submittedName>
        <fullName evidence="14">Proto-oncogene Mas-like</fullName>
    </submittedName>
</protein>
<comment type="similarity">
    <text evidence="9">Belongs to the G-protein coupled receptor 1 family. Mas subfamily.</text>
</comment>
<organism evidence="14 15">
    <name type="scientific">Pelodiscus sinensis</name>
    <name type="common">Chinese softshell turtle</name>
    <name type="synonym">Trionyx sinensis</name>
    <dbReference type="NCBI Taxonomy" id="13735"/>
    <lineage>
        <taxon>Eukaryota</taxon>
        <taxon>Metazoa</taxon>
        <taxon>Chordata</taxon>
        <taxon>Craniata</taxon>
        <taxon>Vertebrata</taxon>
        <taxon>Euteleostomi</taxon>
        <taxon>Archelosauria</taxon>
        <taxon>Testudinata</taxon>
        <taxon>Testudines</taxon>
        <taxon>Cryptodira</taxon>
        <taxon>Trionychia</taxon>
        <taxon>Trionychidae</taxon>
        <taxon>Pelodiscus</taxon>
    </lineage>
</organism>
<reference evidence="14" key="3">
    <citation type="submission" date="2025-08" db="UniProtKB">
        <authorList>
            <consortium name="Ensembl"/>
        </authorList>
    </citation>
    <scope>IDENTIFICATION</scope>
</reference>
<evidence type="ECO:0000256" key="2">
    <source>
        <dbReference type="ARBA" id="ARBA00022475"/>
    </source>
</evidence>